<gene>
    <name evidence="1" type="ORF">PCOR1329_LOCUS68146</name>
</gene>
<keyword evidence="2" id="KW-1185">Reference proteome</keyword>
<name>A0ABN9WK90_9DINO</name>
<reference evidence="1" key="1">
    <citation type="submission" date="2023-10" db="EMBL/GenBank/DDBJ databases">
        <authorList>
            <person name="Chen Y."/>
            <person name="Shah S."/>
            <person name="Dougan E. K."/>
            <person name="Thang M."/>
            <person name="Chan C."/>
        </authorList>
    </citation>
    <scope>NUCLEOTIDE SEQUENCE [LARGE SCALE GENOMIC DNA]</scope>
</reference>
<feature type="non-terminal residue" evidence="1">
    <location>
        <position position="90"/>
    </location>
</feature>
<sequence length="90" mass="8949">GPKSFCAAVDAATRARCPIDEGVPFGAAKSELAWPEGDAQRFAILEAGLAGSKNAHQAADASAQAALFAILEAGLAGSKNAHQAADASAQ</sequence>
<organism evidence="1 2">
    <name type="scientific">Prorocentrum cordatum</name>
    <dbReference type="NCBI Taxonomy" id="2364126"/>
    <lineage>
        <taxon>Eukaryota</taxon>
        <taxon>Sar</taxon>
        <taxon>Alveolata</taxon>
        <taxon>Dinophyceae</taxon>
        <taxon>Prorocentrales</taxon>
        <taxon>Prorocentraceae</taxon>
        <taxon>Prorocentrum</taxon>
    </lineage>
</organism>
<dbReference type="Proteomes" id="UP001189429">
    <property type="component" value="Unassembled WGS sequence"/>
</dbReference>
<proteinExistence type="predicted"/>
<dbReference type="EMBL" id="CAUYUJ010018871">
    <property type="protein sequence ID" value="CAK0886942.1"/>
    <property type="molecule type" value="Genomic_DNA"/>
</dbReference>
<accession>A0ABN9WK90</accession>
<feature type="non-terminal residue" evidence="1">
    <location>
        <position position="1"/>
    </location>
</feature>
<comment type="caution">
    <text evidence="1">The sequence shown here is derived from an EMBL/GenBank/DDBJ whole genome shotgun (WGS) entry which is preliminary data.</text>
</comment>
<protein>
    <submittedName>
        <fullName evidence="1">Uncharacterized protein</fullName>
    </submittedName>
</protein>
<evidence type="ECO:0000313" key="1">
    <source>
        <dbReference type="EMBL" id="CAK0886942.1"/>
    </source>
</evidence>
<evidence type="ECO:0000313" key="2">
    <source>
        <dbReference type="Proteomes" id="UP001189429"/>
    </source>
</evidence>